<dbReference type="RefSeq" id="WP_148813458.1">
    <property type="nucleotide sequence ID" value="NZ_CP043046.1"/>
</dbReference>
<dbReference type="InterPro" id="IPR010105">
    <property type="entry name" value="TonB_sidphr_rcpt"/>
</dbReference>
<evidence type="ECO:0000256" key="11">
    <source>
        <dbReference type="ARBA" id="ARBA00023136"/>
    </source>
</evidence>
<sequence>MSRFCFRPAPLTLAIAMAVAAIPAMAQSLGAVSASPQVEVNIPAQPMAQALDALARQARVELMVQPSLVAGKLAPAVAGQLTAREALNRLLAGSGLTADIEGTSVTIQRARSGAAEPATLAPVTVSANTERSAVTEHTGSYAARAVTVGKGEQALKDIPQSISVVTRQLMDEQKLTSIYDVLASTTGITIQQSPQGGKYIYSRGFDLTTMQYDGVPLNRGMYGRANNFTAGTAFYDRVEVLRGAAGLLQGSGNPGGAVNLVRKRPLDTAVTSVDLRAGSWDRYGAQVDSSGILNAEGTLRGRAVLDHSDEHSFIDYVNQRSTTLYGTLEYDLSPSTQLNVALSSEELTGRPSMNGLPRFSDGTDLGLPRSTYFGATWNRRDTTNRGLYADLSHSFNEDWKFKVSVAHVLEKHDLKYLGSNRAVSPILRQGAVLATRSTSDIETSGIDANLTGKFEAFGRRHELVSGMNYSRASNDTVYGFRTNYNVFDIYNYNPNLREPSDDEIYASNREAKLGVSRQFGVYNALRLQLTDPLKLIVGARVSWFNTDWTTNTTGISPSRSVTESKENAKLSPYAGLVYAINPQWSAYASYADIFRPQTEQNEAGQLLKPVVGANYEAGLKGELMDGRLNTSFAVFSIDQKNRAQEDFNTSPTCRNDYYCYTDTGEVRSQGFDAEISGEVAPRWNLFAGYTFNHTKYLKDVSSEGQSFNTYTPKHMLRVWSTYQLSGALQDLTLGGGVSAQSYSYRQLNGVTARMSGRAVWNAFAKYQINRNWSATMNLNNVFNKTYYSSLANFVNSNYYGDPRNVMLTVRGTF</sequence>
<dbReference type="AlphaFoldDB" id="A0A5C0AUF5"/>
<feature type="domain" description="Secretin/TonB short N-terminal" evidence="18">
    <location>
        <begin position="60"/>
        <end position="110"/>
    </location>
</feature>
<evidence type="ECO:0000313" key="20">
    <source>
        <dbReference type="Proteomes" id="UP000325161"/>
    </source>
</evidence>
<dbReference type="CDD" id="cd01347">
    <property type="entry name" value="ligand_gated_channel"/>
    <property type="match status" value="1"/>
</dbReference>
<evidence type="ECO:0000259" key="18">
    <source>
        <dbReference type="SMART" id="SM00965"/>
    </source>
</evidence>
<dbReference type="InterPro" id="IPR010917">
    <property type="entry name" value="TonB_rcpt_CS"/>
</dbReference>
<protein>
    <submittedName>
        <fullName evidence="19">TonB-dependent siderophore receptor</fullName>
    </submittedName>
</protein>
<evidence type="ECO:0000256" key="12">
    <source>
        <dbReference type="ARBA" id="ARBA00023170"/>
    </source>
</evidence>
<evidence type="ECO:0000256" key="5">
    <source>
        <dbReference type="ARBA" id="ARBA00022496"/>
    </source>
</evidence>
<dbReference type="FunFam" id="2.170.130.10:FF:000010">
    <property type="entry name" value="Ferripyoverdine receptor"/>
    <property type="match status" value="1"/>
</dbReference>
<dbReference type="PANTHER" id="PTHR32552:SF74">
    <property type="entry name" value="HYDROXAMATE SIDEROPHORE RECEPTOR FHUE"/>
    <property type="match status" value="1"/>
</dbReference>
<dbReference type="InterPro" id="IPR012910">
    <property type="entry name" value="Plug_dom"/>
</dbReference>
<evidence type="ECO:0000313" key="19">
    <source>
        <dbReference type="EMBL" id="QEI05304.1"/>
    </source>
</evidence>
<keyword evidence="12 19" id="KW-0675">Receptor</keyword>
<dbReference type="EMBL" id="CP043046">
    <property type="protein sequence ID" value="QEI05304.1"/>
    <property type="molecule type" value="Genomic_DNA"/>
</dbReference>
<dbReference type="InterPro" id="IPR039426">
    <property type="entry name" value="TonB-dep_rcpt-like"/>
</dbReference>
<evidence type="ECO:0000256" key="10">
    <source>
        <dbReference type="ARBA" id="ARBA00023077"/>
    </source>
</evidence>
<evidence type="ECO:0000256" key="6">
    <source>
        <dbReference type="ARBA" id="ARBA00022692"/>
    </source>
</evidence>
<name>A0A5C0AUF5_9BURK</name>
<dbReference type="GO" id="GO:0015891">
    <property type="term" value="P:siderophore transport"/>
    <property type="evidence" value="ECO:0007669"/>
    <property type="project" value="InterPro"/>
</dbReference>
<dbReference type="Gene3D" id="2.170.130.10">
    <property type="entry name" value="TonB-dependent receptor, plug domain"/>
    <property type="match status" value="1"/>
</dbReference>
<accession>A0A5C0AUF5</accession>
<dbReference type="Pfam" id="PF07660">
    <property type="entry name" value="STN"/>
    <property type="match status" value="1"/>
</dbReference>
<keyword evidence="9" id="KW-0406">Ion transport</keyword>
<dbReference type="InterPro" id="IPR037066">
    <property type="entry name" value="Plug_dom_sf"/>
</dbReference>
<dbReference type="InterPro" id="IPR011662">
    <property type="entry name" value="Secretin/TonB_short_N"/>
</dbReference>
<dbReference type="SUPFAM" id="SSF56935">
    <property type="entry name" value="Porins"/>
    <property type="match status" value="1"/>
</dbReference>
<keyword evidence="5" id="KW-0410">Iron transport</keyword>
<dbReference type="Gene3D" id="2.40.170.20">
    <property type="entry name" value="TonB-dependent receptor, beta-barrel domain"/>
    <property type="match status" value="1"/>
</dbReference>
<evidence type="ECO:0000256" key="15">
    <source>
        <dbReference type="PROSITE-ProRule" id="PRU10144"/>
    </source>
</evidence>
<evidence type="ECO:0000256" key="8">
    <source>
        <dbReference type="ARBA" id="ARBA00023004"/>
    </source>
</evidence>
<comment type="subcellular location">
    <subcellularLocation>
        <location evidence="1 14">Cell outer membrane</location>
        <topology evidence="1 14">Multi-pass membrane protein</topology>
    </subcellularLocation>
</comment>
<evidence type="ECO:0000256" key="7">
    <source>
        <dbReference type="ARBA" id="ARBA00022729"/>
    </source>
</evidence>
<keyword evidence="6 14" id="KW-0812">Transmembrane</keyword>
<keyword evidence="4 14" id="KW-1134">Transmembrane beta strand</keyword>
<dbReference type="InterPro" id="IPR036942">
    <property type="entry name" value="Beta-barrel_TonB_sf"/>
</dbReference>
<keyword evidence="11 14" id="KW-0472">Membrane</keyword>
<keyword evidence="20" id="KW-1185">Reference proteome</keyword>
<evidence type="ECO:0000256" key="16">
    <source>
        <dbReference type="RuleBase" id="RU003357"/>
    </source>
</evidence>
<evidence type="ECO:0000256" key="4">
    <source>
        <dbReference type="ARBA" id="ARBA00022452"/>
    </source>
</evidence>
<keyword evidence="10 16" id="KW-0798">TonB box</keyword>
<dbReference type="SMART" id="SM00965">
    <property type="entry name" value="STN"/>
    <property type="match status" value="1"/>
</dbReference>
<dbReference type="PROSITE" id="PS52016">
    <property type="entry name" value="TONB_DEPENDENT_REC_3"/>
    <property type="match status" value="1"/>
</dbReference>
<dbReference type="PROSITE" id="PS01156">
    <property type="entry name" value="TONB_DEPENDENT_REC_2"/>
    <property type="match status" value="1"/>
</dbReference>
<keyword evidence="7 17" id="KW-0732">Signal</keyword>
<gene>
    <name evidence="19" type="ORF">FXN63_05200</name>
</gene>
<dbReference type="GO" id="GO:0015344">
    <property type="term" value="F:siderophore uptake transmembrane transporter activity"/>
    <property type="evidence" value="ECO:0007669"/>
    <property type="project" value="TreeGrafter"/>
</dbReference>
<dbReference type="FunFam" id="2.40.170.20:FF:000005">
    <property type="entry name" value="TonB-dependent siderophore receptor"/>
    <property type="match status" value="1"/>
</dbReference>
<evidence type="ECO:0000256" key="13">
    <source>
        <dbReference type="ARBA" id="ARBA00023237"/>
    </source>
</evidence>
<dbReference type="InterPro" id="IPR000531">
    <property type="entry name" value="Beta-barrel_TonB"/>
</dbReference>
<feature type="signal peptide" evidence="17">
    <location>
        <begin position="1"/>
        <end position="26"/>
    </location>
</feature>
<dbReference type="KEGG" id="pacr:FXN63_05200"/>
<feature type="short sequence motif" description="TonB C-terminal box" evidence="15">
    <location>
        <begin position="796"/>
        <end position="813"/>
    </location>
</feature>
<keyword evidence="8" id="KW-0408">Iron</keyword>
<reference evidence="19 20" key="1">
    <citation type="submission" date="2019-08" db="EMBL/GenBank/DDBJ databases">
        <title>Amphibian skin-associated Pigmentiphaga: genome sequence and occurrence across geography and hosts.</title>
        <authorList>
            <person name="Bletz M.C."/>
            <person name="Bunk B."/>
            <person name="Sproeer C."/>
            <person name="Biwer P."/>
            <person name="Reiter S."/>
            <person name="Rabemananjara F.C.E."/>
            <person name="Schulz S."/>
            <person name="Overmann J."/>
            <person name="Vences M."/>
        </authorList>
    </citation>
    <scope>NUCLEOTIDE SEQUENCE [LARGE SCALE GENOMIC DNA]</scope>
    <source>
        <strain evidence="19 20">Mada1488</strain>
    </source>
</reference>
<dbReference type="Gene3D" id="3.55.50.30">
    <property type="match status" value="1"/>
</dbReference>
<dbReference type="Pfam" id="PF07715">
    <property type="entry name" value="Plug"/>
    <property type="match status" value="1"/>
</dbReference>
<keyword evidence="13 14" id="KW-0998">Cell outer membrane</keyword>
<dbReference type="OrthoDB" id="8533686at2"/>
<dbReference type="GO" id="GO:0038023">
    <property type="term" value="F:signaling receptor activity"/>
    <property type="evidence" value="ECO:0007669"/>
    <property type="project" value="InterPro"/>
</dbReference>
<comment type="similarity">
    <text evidence="2 14 16">Belongs to the TonB-dependent receptor family.</text>
</comment>
<evidence type="ECO:0000256" key="9">
    <source>
        <dbReference type="ARBA" id="ARBA00023065"/>
    </source>
</evidence>
<evidence type="ECO:0000256" key="2">
    <source>
        <dbReference type="ARBA" id="ARBA00009810"/>
    </source>
</evidence>
<dbReference type="NCBIfam" id="TIGR01783">
    <property type="entry name" value="TonB-siderophor"/>
    <property type="match status" value="1"/>
</dbReference>
<dbReference type="Pfam" id="PF00593">
    <property type="entry name" value="TonB_dep_Rec_b-barrel"/>
    <property type="match status" value="1"/>
</dbReference>
<evidence type="ECO:0000256" key="17">
    <source>
        <dbReference type="SAM" id="SignalP"/>
    </source>
</evidence>
<dbReference type="GO" id="GO:0009279">
    <property type="term" value="C:cell outer membrane"/>
    <property type="evidence" value="ECO:0007669"/>
    <property type="project" value="UniProtKB-SubCell"/>
</dbReference>
<evidence type="ECO:0000256" key="14">
    <source>
        <dbReference type="PROSITE-ProRule" id="PRU01360"/>
    </source>
</evidence>
<dbReference type="PANTHER" id="PTHR32552">
    <property type="entry name" value="FERRICHROME IRON RECEPTOR-RELATED"/>
    <property type="match status" value="1"/>
</dbReference>
<organism evidence="19 20">
    <name type="scientific">Pigmentiphaga aceris</name>
    <dbReference type="NCBI Taxonomy" id="1940612"/>
    <lineage>
        <taxon>Bacteria</taxon>
        <taxon>Pseudomonadati</taxon>
        <taxon>Pseudomonadota</taxon>
        <taxon>Betaproteobacteria</taxon>
        <taxon>Burkholderiales</taxon>
        <taxon>Alcaligenaceae</taxon>
        <taxon>Pigmentiphaga</taxon>
    </lineage>
</organism>
<keyword evidence="3 14" id="KW-0813">Transport</keyword>
<evidence type="ECO:0000256" key="3">
    <source>
        <dbReference type="ARBA" id="ARBA00022448"/>
    </source>
</evidence>
<feature type="chain" id="PRO_5023022310" evidence="17">
    <location>
        <begin position="27"/>
        <end position="813"/>
    </location>
</feature>
<proteinExistence type="inferred from homology"/>
<evidence type="ECO:0000256" key="1">
    <source>
        <dbReference type="ARBA" id="ARBA00004571"/>
    </source>
</evidence>
<dbReference type="Proteomes" id="UP000325161">
    <property type="component" value="Chromosome"/>
</dbReference>